<feature type="transmembrane region" description="Helical" evidence="1">
    <location>
        <begin position="54"/>
        <end position="73"/>
    </location>
</feature>
<feature type="transmembrane region" description="Helical" evidence="1">
    <location>
        <begin position="241"/>
        <end position="258"/>
    </location>
</feature>
<keyword evidence="3" id="KW-1185">Reference proteome</keyword>
<feature type="transmembrane region" description="Helical" evidence="1">
    <location>
        <begin position="141"/>
        <end position="161"/>
    </location>
</feature>
<accession>A0A1H6FCE9</accession>
<feature type="transmembrane region" description="Helical" evidence="1">
    <location>
        <begin position="173"/>
        <end position="197"/>
    </location>
</feature>
<feature type="transmembrane region" description="Helical" evidence="1">
    <location>
        <begin position="14"/>
        <end position="33"/>
    </location>
</feature>
<feature type="transmembrane region" description="Helical" evidence="1">
    <location>
        <begin position="306"/>
        <end position="326"/>
    </location>
</feature>
<dbReference type="EMBL" id="FMSV02000539">
    <property type="protein sequence ID" value="SEH07737.1"/>
    <property type="molecule type" value="Genomic_DNA"/>
</dbReference>
<reference evidence="2 3" key="1">
    <citation type="submission" date="2016-10" db="EMBL/GenBank/DDBJ databases">
        <authorList>
            <person name="de Groot N.N."/>
        </authorList>
    </citation>
    <scope>NUCLEOTIDE SEQUENCE [LARGE SCALE GENOMIC DNA]</scope>
    <source>
        <strain evidence="2">MBHS1</strain>
    </source>
</reference>
<keyword evidence="1" id="KW-1133">Transmembrane helix</keyword>
<name>A0A1H6FCE9_9GAMM</name>
<sequence length="572" mass="66916">MSNQSQQFTQQEKYFAFLFFFFLLVYRAPELLWMPRFWAEEASLFFATAFEQGFWAGLFNIPIYTAGYISLLANLASSLATLVPLEYAPFVNTYFALLFTLIPVALLLWGSSYLWDSAWQKLLAASMVILISANISAPHEVWLNATNSQVFCGVISAVILFERLQGLSLKARWLYRGLLIFCGLSGVYTTFLGPGFFIKMWLERSRESVIHFLLVSFTALIQISIFIYLKTHHLLSTTKNTEFEFLTALLSTLKYFILSPFLGYANMLSITDWLNQHFILGLCISGIIIIMLFYWLFQQRQHLSPYFWMLLLLFPIVSLLVIYGAMYHEPTGRYMILPGLLVLWGIISLLSTQNSLNTNRSTSFLLQRPLWLNMIIIFIVVHMLVHYKQTRYLEYNSNTPLWQNEIYAWKKNPDKIITAWPAPRWKMRLNNPVIFQKTQQVLDEVFPKYFTCSSLATENSIPIHGLPVQFYLWIQFQAENIRNCHIDLLLIGEDDKELHKIALTPEMNQHNIIKLYSLKAPLKGKHWPKKYYYHQVKKLKFRMKSNTDKSFNIKIDAMRIMLYSKNLFTKMP</sequence>
<proteinExistence type="predicted"/>
<dbReference type="AlphaFoldDB" id="A0A1H6FCE9"/>
<feature type="transmembrane region" description="Helical" evidence="1">
    <location>
        <begin position="278"/>
        <end position="297"/>
    </location>
</feature>
<evidence type="ECO:0000256" key="1">
    <source>
        <dbReference type="SAM" id="Phobius"/>
    </source>
</evidence>
<feature type="transmembrane region" description="Helical" evidence="1">
    <location>
        <begin position="332"/>
        <end position="350"/>
    </location>
</feature>
<keyword evidence="1" id="KW-0812">Transmembrane</keyword>
<evidence type="ECO:0000313" key="3">
    <source>
        <dbReference type="Proteomes" id="UP000236724"/>
    </source>
</evidence>
<keyword evidence="1" id="KW-0472">Membrane</keyword>
<evidence type="ECO:0000313" key="2">
    <source>
        <dbReference type="EMBL" id="SEH07737.1"/>
    </source>
</evidence>
<dbReference type="Proteomes" id="UP000236724">
    <property type="component" value="Unassembled WGS sequence"/>
</dbReference>
<feature type="transmembrane region" description="Helical" evidence="1">
    <location>
        <begin position="209"/>
        <end position="229"/>
    </location>
</feature>
<evidence type="ECO:0008006" key="4">
    <source>
        <dbReference type="Google" id="ProtNLM"/>
    </source>
</evidence>
<feature type="transmembrane region" description="Helical" evidence="1">
    <location>
        <begin position="370"/>
        <end position="387"/>
    </location>
</feature>
<gene>
    <name evidence="2" type="ORF">MBHS_03622</name>
</gene>
<organism evidence="2 3">
    <name type="scientific">Candidatus Venteria ishoeyi</name>
    <dbReference type="NCBI Taxonomy" id="1899563"/>
    <lineage>
        <taxon>Bacteria</taxon>
        <taxon>Pseudomonadati</taxon>
        <taxon>Pseudomonadota</taxon>
        <taxon>Gammaproteobacteria</taxon>
        <taxon>Thiotrichales</taxon>
        <taxon>Thiotrichaceae</taxon>
        <taxon>Venteria</taxon>
    </lineage>
</organism>
<feature type="transmembrane region" description="Helical" evidence="1">
    <location>
        <begin position="93"/>
        <end position="111"/>
    </location>
</feature>
<protein>
    <recommendedName>
        <fullName evidence="4">Glycosyltransferase RgtA/B/C/D-like domain-containing protein</fullName>
    </recommendedName>
</protein>